<feature type="region of interest" description="Disordered" evidence="2">
    <location>
        <begin position="533"/>
        <end position="558"/>
    </location>
</feature>
<protein>
    <recommendedName>
        <fullName evidence="3">Xylanolytic transcriptional activator regulatory domain-containing protein</fullName>
    </recommendedName>
</protein>
<evidence type="ECO:0000313" key="4">
    <source>
        <dbReference type="EMBL" id="KAF2087098.1"/>
    </source>
</evidence>
<feature type="compositionally biased region" description="Basic and acidic residues" evidence="2">
    <location>
        <begin position="1"/>
        <end position="13"/>
    </location>
</feature>
<keyword evidence="1" id="KW-0539">Nucleus</keyword>
<reference evidence="4" key="1">
    <citation type="journal article" date="2020" name="Stud. Mycol.">
        <title>101 Dothideomycetes genomes: a test case for predicting lifestyles and emergence of pathogens.</title>
        <authorList>
            <person name="Haridas S."/>
            <person name="Albert R."/>
            <person name="Binder M."/>
            <person name="Bloem J."/>
            <person name="Labutti K."/>
            <person name="Salamov A."/>
            <person name="Andreopoulos B."/>
            <person name="Baker S."/>
            <person name="Barry K."/>
            <person name="Bills G."/>
            <person name="Bluhm B."/>
            <person name="Cannon C."/>
            <person name="Castanera R."/>
            <person name="Culley D."/>
            <person name="Daum C."/>
            <person name="Ezra D."/>
            <person name="Gonzalez J."/>
            <person name="Henrissat B."/>
            <person name="Kuo A."/>
            <person name="Liang C."/>
            <person name="Lipzen A."/>
            <person name="Lutzoni F."/>
            <person name="Magnuson J."/>
            <person name="Mondo S."/>
            <person name="Nolan M."/>
            <person name="Ohm R."/>
            <person name="Pangilinan J."/>
            <person name="Park H.-J."/>
            <person name="Ramirez L."/>
            <person name="Alfaro M."/>
            <person name="Sun H."/>
            <person name="Tritt A."/>
            <person name="Yoshinaga Y."/>
            <person name="Zwiers L.-H."/>
            <person name="Turgeon B."/>
            <person name="Goodwin S."/>
            <person name="Spatafora J."/>
            <person name="Crous P."/>
            <person name="Grigoriev I."/>
        </authorList>
    </citation>
    <scope>NUCLEOTIDE SEQUENCE</scope>
    <source>
        <strain evidence="4">CBS 121410</strain>
    </source>
</reference>
<evidence type="ECO:0000259" key="3">
    <source>
        <dbReference type="SMART" id="SM00906"/>
    </source>
</evidence>
<accession>A0A9P4HWB9</accession>
<evidence type="ECO:0000256" key="1">
    <source>
        <dbReference type="ARBA" id="ARBA00023242"/>
    </source>
</evidence>
<dbReference type="GO" id="GO:0008270">
    <property type="term" value="F:zinc ion binding"/>
    <property type="evidence" value="ECO:0007669"/>
    <property type="project" value="InterPro"/>
</dbReference>
<dbReference type="GO" id="GO:0003677">
    <property type="term" value="F:DNA binding"/>
    <property type="evidence" value="ECO:0007669"/>
    <property type="project" value="InterPro"/>
</dbReference>
<dbReference type="OrthoDB" id="5818554at2759"/>
<dbReference type="GO" id="GO:0005634">
    <property type="term" value="C:nucleus"/>
    <property type="evidence" value="ECO:0007669"/>
    <property type="project" value="TreeGrafter"/>
</dbReference>
<dbReference type="GO" id="GO:0000981">
    <property type="term" value="F:DNA-binding transcription factor activity, RNA polymerase II-specific"/>
    <property type="evidence" value="ECO:0007669"/>
    <property type="project" value="TreeGrafter"/>
</dbReference>
<proteinExistence type="predicted"/>
<name>A0A9P4HWB9_9PEZI</name>
<evidence type="ECO:0000313" key="5">
    <source>
        <dbReference type="Proteomes" id="UP000799776"/>
    </source>
</evidence>
<dbReference type="PANTHER" id="PTHR31644:SF1">
    <property type="entry name" value="ZN(II)2CYS6 TRANSCRIPTION FACTOR (EUROFUNG)"/>
    <property type="match status" value="1"/>
</dbReference>
<evidence type="ECO:0000256" key="2">
    <source>
        <dbReference type="SAM" id="MobiDB-lite"/>
    </source>
</evidence>
<organism evidence="4 5">
    <name type="scientific">Saccharata proteae CBS 121410</name>
    <dbReference type="NCBI Taxonomy" id="1314787"/>
    <lineage>
        <taxon>Eukaryota</taxon>
        <taxon>Fungi</taxon>
        <taxon>Dikarya</taxon>
        <taxon>Ascomycota</taxon>
        <taxon>Pezizomycotina</taxon>
        <taxon>Dothideomycetes</taxon>
        <taxon>Dothideomycetes incertae sedis</taxon>
        <taxon>Botryosphaeriales</taxon>
        <taxon>Saccharataceae</taxon>
        <taxon>Saccharata</taxon>
    </lineage>
</organism>
<feature type="region of interest" description="Disordered" evidence="2">
    <location>
        <begin position="1"/>
        <end position="64"/>
    </location>
</feature>
<comment type="caution">
    <text evidence="4">The sequence shown here is derived from an EMBL/GenBank/DDBJ whole genome shotgun (WGS) entry which is preliminary data.</text>
</comment>
<dbReference type="Proteomes" id="UP000799776">
    <property type="component" value="Unassembled WGS sequence"/>
</dbReference>
<dbReference type="EMBL" id="ML978721">
    <property type="protein sequence ID" value="KAF2087098.1"/>
    <property type="molecule type" value="Genomic_DNA"/>
</dbReference>
<keyword evidence="5" id="KW-1185">Reference proteome</keyword>
<dbReference type="InterPro" id="IPR052780">
    <property type="entry name" value="AAA_Catabolism_Regulators"/>
</dbReference>
<gene>
    <name evidence="4" type="ORF">K490DRAFT_42470</name>
</gene>
<dbReference type="SMART" id="SM00906">
    <property type="entry name" value="Fungal_trans"/>
    <property type="match status" value="1"/>
</dbReference>
<dbReference type="GO" id="GO:0006351">
    <property type="term" value="P:DNA-templated transcription"/>
    <property type="evidence" value="ECO:0007669"/>
    <property type="project" value="InterPro"/>
</dbReference>
<sequence length="718" mass="80528">MRPADETPGRRSESSAMDFQNLQNPSDALGILAQVAEEGTSAHREEQHHYRQQSSGNPRAPEPLHTNYGPLAQGKLTLNKIAQLLQRYHRCYHPYFPLPPPETFDPARIRDLAQKEPHLLTAILVIAAKDLIEETQIYDVCSDYMTTLISELVAGGTADVEAVEGLLLLAEWTPYTQRAQSGDKVGRGEEDREAWMKCGLALRHAYYLGLEQYSFKGMEASKDPQFDRKLLAWTACYIADRQVSIRVGKAFWSRGPGPLTSLRRESYPSLLPRSPNDDDYASIFQATLELTQIFGNVHDVLYSNVGTSFRSNLFGSYIKFIDDFRAAIYGWKSVWGTLTCSPNLKAMLLLSYDYLRLYTNSFAFQATTRGRASPAFSEDNPASNAAQHSSNNPSNPPIASTTTASTLGVTPTTNPSRMLYNNVAAVGDARFIYEALDAAKAILSTANNWVDPEKVLRYMPLRFYLYMVYAGVFLYRAKACGVLGTEEERNVRRLIDETVERLRRSSTGTHHLGSRYSELLKLLWEKADARTHHQHPSYPSLSQPPHHPNHNQHNRNTSLPSSALAAAHINAHPTPSTTTLSASSLAGGNSPMAPEYQLPDFRWTDLSAVGDFAINGGPGGMYAEEMMWSGFLPLDVGGSWDRGGWGFRALAGWMEEGERARGWKQWVCVYTRQYIWAQGSSGHFCWVCSFLFLCLPIFRRYCPSCSEQRWMATRVYTN</sequence>
<dbReference type="CDD" id="cd12148">
    <property type="entry name" value="fungal_TF_MHR"/>
    <property type="match status" value="1"/>
</dbReference>
<feature type="domain" description="Xylanolytic transcriptional activator regulatory" evidence="3">
    <location>
        <begin position="194"/>
        <end position="278"/>
    </location>
</feature>
<feature type="compositionally biased region" description="Low complexity" evidence="2">
    <location>
        <begin position="380"/>
        <end position="406"/>
    </location>
</feature>
<feature type="region of interest" description="Disordered" evidence="2">
    <location>
        <begin position="373"/>
        <end position="407"/>
    </location>
</feature>
<dbReference type="PANTHER" id="PTHR31644">
    <property type="entry name" value="TRANSCRIPTIONAL ACTIVATOR ARO80-RELATED"/>
    <property type="match status" value="1"/>
</dbReference>
<dbReference type="InterPro" id="IPR007219">
    <property type="entry name" value="XnlR_reg_dom"/>
</dbReference>
<feature type="compositionally biased region" description="Basic and acidic residues" evidence="2">
    <location>
        <begin position="40"/>
        <end position="49"/>
    </location>
</feature>
<feature type="compositionally biased region" description="Polar residues" evidence="2">
    <location>
        <begin position="14"/>
        <end position="26"/>
    </location>
</feature>
<dbReference type="AlphaFoldDB" id="A0A9P4HWB9"/>